<evidence type="ECO:0000313" key="2">
    <source>
        <dbReference type="EMBL" id="ORX88470.1"/>
    </source>
</evidence>
<dbReference type="OrthoDB" id="27214at2759"/>
<comment type="caution">
    <text evidence="2">The sequence shown here is derived from an EMBL/GenBank/DDBJ whole genome shotgun (WGS) entry which is preliminary data.</text>
</comment>
<dbReference type="EMBL" id="MCFE01000527">
    <property type="protein sequence ID" value="ORX88470.1"/>
    <property type="molecule type" value="Genomic_DNA"/>
</dbReference>
<feature type="signal peptide" evidence="1">
    <location>
        <begin position="1"/>
        <end position="21"/>
    </location>
</feature>
<dbReference type="InterPro" id="IPR029045">
    <property type="entry name" value="ClpP/crotonase-like_dom_sf"/>
</dbReference>
<dbReference type="AlphaFoldDB" id="A0A1Y1XRU9"/>
<dbReference type="Proteomes" id="UP000193498">
    <property type="component" value="Unassembled WGS sequence"/>
</dbReference>
<dbReference type="STRING" id="1314790.A0A1Y1XRU9"/>
<dbReference type="InterPro" id="IPR052766">
    <property type="entry name" value="S41A_metabolite_peptidase"/>
</dbReference>
<dbReference type="SUPFAM" id="SSF52096">
    <property type="entry name" value="ClpP/crotonase"/>
    <property type="match status" value="1"/>
</dbReference>
<keyword evidence="1" id="KW-0732">Signal</keyword>
<accession>A0A1Y1XRU9</accession>
<reference evidence="2 3" key="1">
    <citation type="submission" date="2016-07" db="EMBL/GenBank/DDBJ databases">
        <title>Pervasive Adenine N6-methylation of Active Genes in Fungi.</title>
        <authorList>
            <consortium name="DOE Joint Genome Institute"/>
            <person name="Mondo S.J."/>
            <person name="Dannebaum R.O."/>
            <person name="Kuo R.C."/>
            <person name="Labutti K."/>
            <person name="Haridas S."/>
            <person name="Kuo A."/>
            <person name="Salamov A."/>
            <person name="Ahrendt S.R."/>
            <person name="Lipzen A."/>
            <person name="Sullivan W."/>
            <person name="Andreopoulos W.B."/>
            <person name="Clum A."/>
            <person name="Lindquist E."/>
            <person name="Daum C."/>
            <person name="Ramamoorthy G.K."/>
            <person name="Gryganskyi A."/>
            <person name="Culley D."/>
            <person name="Magnuson J.K."/>
            <person name="James T.Y."/>
            <person name="O'Malley M.A."/>
            <person name="Stajich J.E."/>
            <person name="Spatafora J.W."/>
            <person name="Visel A."/>
            <person name="Grigoriev I.V."/>
        </authorList>
    </citation>
    <scope>NUCLEOTIDE SEQUENCE [LARGE SCALE GENOMIC DNA]</scope>
    <source>
        <strain evidence="2 3">CBS 931.73</strain>
    </source>
</reference>
<keyword evidence="3" id="KW-1185">Reference proteome</keyword>
<gene>
    <name evidence="2" type="ORF">K493DRAFT_385136</name>
</gene>
<organism evidence="2 3">
    <name type="scientific">Basidiobolus meristosporus CBS 931.73</name>
    <dbReference type="NCBI Taxonomy" id="1314790"/>
    <lineage>
        <taxon>Eukaryota</taxon>
        <taxon>Fungi</taxon>
        <taxon>Fungi incertae sedis</taxon>
        <taxon>Zoopagomycota</taxon>
        <taxon>Entomophthoromycotina</taxon>
        <taxon>Basidiobolomycetes</taxon>
        <taxon>Basidiobolales</taxon>
        <taxon>Basidiobolaceae</taxon>
        <taxon>Basidiobolus</taxon>
    </lineage>
</organism>
<sequence>MLVLEVLLWAVFLLSTNLARAIPVSTQPVEAVDYCEQVATGKNAGYVHYDVAVKCLDSFPLVPSQRTQTLDTLRKTMNFYVFEGVSMANQSSVDLLAGLDQIEAKNHTTERGFHEDLVRLFTSVHDGHLVYSPTCYSTFIYRQPFSLVSVVQNGVQKIKVTKQLLTDEKSNELFSSIAGVDLSYFAGSEVVKIDGLDPIDAITQFANENIYNGKVPSVRINQALSRMVFTNDVFGMIPGDFAFRTITPPKNHVEFTVLSPNNNQPTVIRVPWLATINNWPTELTDSASYRRLYCDVSNSSTTPAPNNNYMDATLVKRQQSGVSGTTQKLIHPIQFSTSNGTQVKFYTAGNGVGTIAIASENFNTFYDAQDFFNSLTEGFQQFGSMGIQKIILDLSDNYGGNICAGYQLINFLFPGSRFYPTNIRSTSLARALATKASLQNVGGRVWLPQTKTNYADGLKYSNSSWIDNESADFSQIFSDYCPYEFGLINSIGTPIYESQNMAVVTNGLCVSTCAVISRYLTEIHNVESIFVGGLANSTSSMVGSTGGQVYSLSSLIQTINSLGLGNHVDTPKPLVLQGDLKFPIRQIVSFDDLTQPLEFKLSLPNKHLPYSDESVYSRDLLWADVIRLLNW</sequence>
<evidence type="ECO:0000256" key="1">
    <source>
        <dbReference type="SAM" id="SignalP"/>
    </source>
</evidence>
<evidence type="ECO:0000313" key="3">
    <source>
        <dbReference type="Proteomes" id="UP000193498"/>
    </source>
</evidence>
<dbReference type="PANTHER" id="PTHR37049">
    <property type="entry name" value="PEPTIDASE S41 FAMILY PROTEIN"/>
    <property type="match status" value="1"/>
</dbReference>
<proteinExistence type="predicted"/>
<protein>
    <submittedName>
        <fullName evidence="2">Uncharacterized protein</fullName>
    </submittedName>
</protein>
<name>A0A1Y1XRU9_9FUNG</name>
<feature type="chain" id="PRO_5013254334" evidence="1">
    <location>
        <begin position="22"/>
        <end position="631"/>
    </location>
</feature>
<dbReference type="Gene3D" id="3.90.226.10">
    <property type="entry name" value="2-enoyl-CoA Hydratase, Chain A, domain 1"/>
    <property type="match status" value="1"/>
</dbReference>
<dbReference type="InParanoid" id="A0A1Y1XRU9"/>
<dbReference type="PANTHER" id="PTHR37049:SF4">
    <property type="entry name" value="RHODANESE DOMAIN-CONTAINING PROTEIN"/>
    <property type="match status" value="1"/>
</dbReference>